<dbReference type="GeneID" id="81444483"/>
<dbReference type="RefSeq" id="XP_056549202.1">
    <property type="nucleotide sequence ID" value="XM_056705304.1"/>
</dbReference>
<accession>A0A9W9USQ9</accession>
<name>A0A9W9USQ9_9EURO</name>
<keyword evidence="2" id="KW-1185">Reference proteome</keyword>
<dbReference type="Proteomes" id="UP001147782">
    <property type="component" value="Unassembled WGS sequence"/>
</dbReference>
<reference evidence="1" key="1">
    <citation type="submission" date="2022-11" db="EMBL/GenBank/DDBJ databases">
        <authorList>
            <person name="Petersen C."/>
        </authorList>
    </citation>
    <scope>NUCLEOTIDE SEQUENCE</scope>
    <source>
        <strain evidence="1">IBT 29864</strain>
    </source>
</reference>
<gene>
    <name evidence="1" type="ORF">N7496_012391</name>
</gene>
<sequence>MPIGVFVIRFCKGKNTVWIHAGWQTLSWALMIAGLASGIRVGKILDRGWHITTDFAKHKSVEVGRIFMSGMADALFCWGLSTGALG</sequence>
<evidence type="ECO:0000313" key="1">
    <source>
        <dbReference type="EMBL" id="KAJ5355179.1"/>
    </source>
</evidence>
<reference evidence="1" key="2">
    <citation type="journal article" date="2023" name="IMA Fungus">
        <title>Comparative genomic study of the Penicillium genus elucidates a diverse pangenome and 15 lateral gene transfer events.</title>
        <authorList>
            <person name="Petersen C."/>
            <person name="Sorensen T."/>
            <person name="Nielsen M.R."/>
            <person name="Sondergaard T.E."/>
            <person name="Sorensen J.L."/>
            <person name="Fitzpatrick D.A."/>
            <person name="Frisvad J.C."/>
            <person name="Nielsen K.L."/>
        </authorList>
    </citation>
    <scope>NUCLEOTIDE SEQUENCE</scope>
    <source>
        <strain evidence="1">IBT 29864</strain>
    </source>
</reference>
<dbReference type="OrthoDB" id="4367419at2759"/>
<organism evidence="1 2">
    <name type="scientific">Penicillium cataractarum</name>
    <dbReference type="NCBI Taxonomy" id="2100454"/>
    <lineage>
        <taxon>Eukaryota</taxon>
        <taxon>Fungi</taxon>
        <taxon>Dikarya</taxon>
        <taxon>Ascomycota</taxon>
        <taxon>Pezizomycotina</taxon>
        <taxon>Eurotiomycetes</taxon>
        <taxon>Eurotiomycetidae</taxon>
        <taxon>Eurotiales</taxon>
        <taxon>Aspergillaceae</taxon>
        <taxon>Penicillium</taxon>
    </lineage>
</organism>
<dbReference type="EMBL" id="JAPZBS010000010">
    <property type="protein sequence ID" value="KAJ5355179.1"/>
    <property type="molecule type" value="Genomic_DNA"/>
</dbReference>
<dbReference type="AlphaFoldDB" id="A0A9W9USQ9"/>
<protein>
    <submittedName>
        <fullName evidence="1">Uncharacterized protein</fullName>
    </submittedName>
</protein>
<comment type="caution">
    <text evidence="1">The sequence shown here is derived from an EMBL/GenBank/DDBJ whole genome shotgun (WGS) entry which is preliminary data.</text>
</comment>
<evidence type="ECO:0000313" key="2">
    <source>
        <dbReference type="Proteomes" id="UP001147782"/>
    </source>
</evidence>
<proteinExistence type="predicted"/>